<feature type="compositionally biased region" description="Polar residues" evidence="1">
    <location>
        <begin position="221"/>
        <end position="232"/>
    </location>
</feature>
<organism evidence="4 5">
    <name type="scientific">Toxocara canis</name>
    <name type="common">Canine roundworm</name>
    <dbReference type="NCBI Taxonomy" id="6265"/>
    <lineage>
        <taxon>Eukaryota</taxon>
        <taxon>Metazoa</taxon>
        <taxon>Ecdysozoa</taxon>
        <taxon>Nematoda</taxon>
        <taxon>Chromadorea</taxon>
        <taxon>Rhabditida</taxon>
        <taxon>Spirurina</taxon>
        <taxon>Ascaridomorpha</taxon>
        <taxon>Ascaridoidea</taxon>
        <taxon>Toxocaridae</taxon>
        <taxon>Toxocara</taxon>
    </lineage>
</organism>
<feature type="signal peptide" evidence="2">
    <location>
        <begin position="1"/>
        <end position="23"/>
    </location>
</feature>
<feature type="compositionally biased region" description="Basic and acidic residues" evidence="1">
    <location>
        <begin position="318"/>
        <end position="330"/>
    </location>
</feature>
<reference evidence="5" key="1">
    <citation type="submission" date="2016-06" db="UniProtKB">
        <authorList>
            <consortium name="WormBaseParasite"/>
        </authorList>
    </citation>
    <scope>IDENTIFICATION</scope>
</reference>
<feature type="compositionally biased region" description="Acidic residues" evidence="1">
    <location>
        <begin position="55"/>
        <end position="69"/>
    </location>
</feature>
<evidence type="ECO:0000313" key="5">
    <source>
        <dbReference type="WBParaSite" id="TCNE_0001259301-mRNA-1"/>
    </source>
</evidence>
<keyword evidence="4" id="KW-1185">Reference proteome</keyword>
<feature type="region of interest" description="Disordered" evidence="1">
    <location>
        <begin position="530"/>
        <end position="593"/>
    </location>
</feature>
<feature type="chain" id="PRO_5044553453" evidence="2">
    <location>
        <begin position="24"/>
        <end position="783"/>
    </location>
</feature>
<dbReference type="EMBL" id="UYWY01021340">
    <property type="protein sequence ID" value="VDM43914.1"/>
    <property type="molecule type" value="Genomic_DNA"/>
</dbReference>
<dbReference type="WBParaSite" id="TCNE_0001259301-mRNA-1">
    <property type="protein sequence ID" value="TCNE_0001259301-mRNA-1"/>
    <property type="gene ID" value="TCNE_0001259301"/>
</dbReference>
<dbReference type="AlphaFoldDB" id="A0A183UVS3"/>
<dbReference type="Proteomes" id="UP000050794">
    <property type="component" value="Unassembled WGS sequence"/>
</dbReference>
<feature type="region of interest" description="Disordered" evidence="1">
    <location>
        <begin position="310"/>
        <end position="371"/>
    </location>
</feature>
<evidence type="ECO:0000313" key="4">
    <source>
        <dbReference type="Proteomes" id="UP000050794"/>
    </source>
</evidence>
<evidence type="ECO:0000256" key="1">
    <source>
        <dbReference type="SAM" id="MobiDB-lite"/>
    </source>
</evidence>
<sequence length="783" mass="86706">MVTCKFTLCVVLFITYSISHSNATGKRRRRVHAVSTFQSRRGPTGPPRTRAEHQGDDEEDYYDYYDDNESTTNTTPKSLSFDEMARKRTARPPGIQPPQAQQTIAQFTLATEFPRVSIQSHSDELSSITAAPVTLSPINKRPFFGPLNFVGRNVILRSGKEISSLRGRFASLPSLPLNDVFITRIAVPVPLPSSNLPSSQPNFRNIGRSEPFPTLGPALGKQTSAKSVSALNSVGHEPATSSQSPSPISAVASSSDRTLQLNEQTTDMAAVTPYPKHSFVLNHRGAFQILSVPSNDFRVSEGTAKPQQLFSVSNSVRSTDRPTSFDDKHLINQKNTTLPSPPQSSKETHSNPTVASTRSGSISTASHASQTGEKIIPNGVLSFTDAASRQAFRVGHNIVRINFNANETTVRPLTTAKVVKKPVKSTFQRPLPVPKKIDLETSEFSESPFSYYGGGPQEYGSALPQVPQGYGSALPQVHYMQNSKIETRKLGPSNSERHSDWNVKHSRMRPSLAQIPEYVKTYQVSSAATKELPGQTKAQVEIPHKPTIKTDPSKLLPKQPMNSPQESPAFVVGSPSLHASSPPSQRQSKAPTSALLYGESPELDSESKLQSTNAFIEEHQTFRIDVARMRKILDQYLPKSAPSLRTSNTVTEGFAQEAFNENQRNKLIDSIISAIESVQKFSESVRREMRQVLRDSFIPNLPNERLPVSSLLRKMENTEPITTTMLPAIEREMMMSALSNDTVEAQSMFENGDDDVFLPWRTYRNTFAITRYLRPDELRALRQ</sequence>
<feature type="region of interest" description="Disordered" evidence="1">
    <location>
        <begin position="194"/>
        <end position="258"/>
    </location>
</feature>
<feature type="compositionally biased region" description="Polar residues" evidence="1">
    <location>
        <begin position="577"/>
        <end position="591"/>
    </location>
</feature>
<gene>
    <name evidence="3" type="ORF">TCNE_LOCUS12593</name>
</gene>
<evidence type="ECO:0000256" key="2">
    <source>
        <dbReference type="SAM" id="SignalP"/>
    </source>
</evidence>
<feature type="compositionally biased region" description="Low complexity" evidence="1">
    <location>
        <begin position="238"/>
        <end position="255"/>
    </location>
</feature>
<name>A0A183UVS3_TOXCA</name>
<evidence type="ECO:0000313" key="3">
    <source>
        <dbReference type="EMBL" id="VDM43914.1"/>
    </source>
</evidence>
<accession>A0A183UVS3</accession>
<reference evidence="3 4" key="2">
    <citation type="submission" date="2018-11" db="EMBL/GenBank/DDBJ databases">
        <authorList>
            <consortium name="Pathogen Informatics"/>
        </authorList>
    </citation>
    <scope>NUCLEOTIDE SEQUENCE [LARGE SCALE GENOMIC DNA]</scope>
</reference>
<keyword evidence="2" id="KW-0732">Signal</keyword>
<feature type="compositionally biased region" description="Polar residues" evidence="1">
    <location>
        <begin position="350"/>
        <end position="371"/>
    </location>
</feature>
<feature type="region of interest" description="Disordered" evidence="1">
    <location>
        <begin position="24"/>
        <end position="101"/>
    </location>
</feature>
<proteinExistence type="predicted"/>
<protein>
    <submittedName>
        <fullName evidence="5">Flocculation protein FLO11-like</fullName>
    </submittedName>
</protein>